<dbReference type="GO" id="GO:0044781">
    <property type="term" value="P:bacterial-type flagellum organization"/>
    <property type="evidence" value="ECO:0007669"/>
    <property type="project" value="UniProtKB-KW"/>
</dbReference>
<dbReference type="Proteomes" id="UP000680067">
    <property type="component" value="Unassembled WGS sequence"/>
</dbReference>
<name>A0A941DLH3_9BURK</name>
<reference evidence="6" key="1">
    <citation type="submission" date="2021-04" db="EMBL/GenBank/DDBJ databases">
        <title>novel species isolated from subtropical streams in China.</title>
        <authorList>
            <person name="Lu H."/>
        </authorList>
    </citation>
    <scope>NUCLEOTIDE SEQUENCE</scope>
    <source>
        <strain evidence="6">LFS511W</strain>
    </source>
</reference>
<evidence type="ECO:0000256" key="2">
    <source>
        <dbReference type="ARBA" id="ARBA00022490"/>
    </source>
</evidence>
<dbReference type="AlphaFoldDB" id="A0A941DLH3"/>
<keyword evidence="6" id="KW-0282">Flagellum</keyword>
<gene>
    <name evidence="6" type="ORF">KDM89_12825</name>
</gene>
<dbReference type="Pfam" id="PF05400">
    <property type="entry name" value="FliT"/>
    <property type="match status" value="1"/>
</dbReference>
<evidence type="ECO:0000256" key="3">
    <source>
        <dbReference type="ARBA" id="ARBA00022795"/>
    </source>
</evidence>
<comment type="caution">
    <text evidence="6">The sequence shown here is derived from an EMBL/GenBank/DDBJ whole genome shotgun (WGS) entry which is preliminary data.</text>
</comment>
<keyword evidence="2" id="KW-0963">Cytoplasm</keyword>
<evidence type="ECO:0000256" key="1">
    <source>
        <dbReference type="ARBA" id="ARBA00004514"/>
    </source>
</evidence>
<dbReference type="Gene3D" id="1.20.58.380">
    <property type="entry name" value="Flagellar protein flit"/>
    <property type="match status" value="1"/>
</dbReference>
<proteinExistence type="predicted"/>
<protein>
    <recommendedName>
        <fullName evidence="5">Flagellar protein FliT</fullName>
    </recommendedName>
</protein>
<dbReference type="EMBL" id="JAGSPN010000009">
    <property type="protein sequence ID" value="MBR7783028.1"/>
    <property type="molecule type" value="Genomic_DNA"/>
</dbReference>
<dbReference type="InterPro" id="IPR008622">
    <property type="entry name" value="FliT"/>
</dbReference>
<keyword evidence="6" id="KW-0966">Cell projection</keyword>
<sequence length="107" mass="12333">MESNDVISLYENVACITDKMLCAAQLRDWEALSELESDCSREVEKIQSSDSISLLTPELRQKKIRVIQHILANDRQIRDITEPWMAELQQLMRSSSTSMKLNKTYAV</sequence>
<evidence type="ECO:0000256" key="4">
    <source>
        <dbReference type="ARBA" id="ARBA00023186"/>
    </source>
</evidence>
<keyword evidence="7" id="KW-1185">Reference proteome</keyword>
<organism evidence="6 7">
    <name type="scientific">Undibacterium luofuense</name>
    <dbReference type="NCBI Taxonomy" id="2828733"/>
    <lineage>
        <taxon>Bacteria</taxon>
        <taxon>Pseudomonadati</taxon>
        <taxon>Pseudomonadota</taxon>
        <taxon>Betaproteobacteria</taxon>
        <taxon>Burkholderiales</taxon>
        <taxon>Oxalobacteraceae</taxon>
        <taxon>Undibacterium</taxon>
    </lineage>
</organism>
<comment type="subcellular location">
    <subcellularLocation>
        <location evidence="1">Cytoplasm</location>
        <location evidence="1">Cytosol</location>
    </subcellularLocation>
</comment>
<evidence type="ECO:0000256" key="5">
    <source>
        <dbReference type="ARBA" id="ARBA00093797"/>
    </source>
</evidence>
<keyword evidence="6" id="KW-0969">Cilium</keyword>
<keyword evidence="3" id="KW-1005">Bacterial flagellum biogenesis</keyword>
<evidence type="ECO:0000313" key="6">
    <source>
        <dbReference type="EMBL" id="MBR7783028.1"/>
    </source>
</evidence>
<evidence type="ECO:0000313" key="7">
    <source>
        <dbReference type="Proteomes" id="UP000680067"/>
    </source>
</evidence>
<accession>A0A941DLH3</accession>
<keyword evidence="4" id="KW-0143">Chaperone</keyword>